<comment type="caution">
    <text evidence="1">The sequence shown here is derived from an EMBL/GenBank/DDBJ whole genome shotgun (WGS) entry which is preliminary data.</text>
</comment>
<proteinExistence type="predicted"/>
<name>A0ABQ1LYA5_9PROT</name>
<gene>
    <name evidence="1" type="ORF">GCM10007207_15180</name>
</gene>
<evidence type="ECO:0000313" key="1">
    <source>
        <dbReference type="EMBL" id="GGC30625.1"/>
    </source>
</evidence>
<organism evidence="1 2">
    <name type="scientific">Asaia siamensis</name>
    <dbReference type="NCBI Taxonomy" id="110479"/>
    <lineage>
        <taxon>Bacteria</taxon>
        <taxon>Pseudomonadati</taxon>
        <taxon>Pseudomonadota</taxon>
        <taxon>Alphaproteobacteria</taxon>
        <taxon>Acetobacterales</taxon>
        <taxon>Acetobacteraceae</taxon>
        <taxon>Asaia</taxon>
    </lineage>
</organism>
<sequence length="52" mass="5898">MDESILAMNLSPKNLDLSESKVTLSWRFIKAKQIVLICVIGKSFQWNAVALF</sequence>
<dbReference type="EMBL" id="BMCH01000003">
    <property type="protein sequence ID" value="GGC30625.1"/>
    <property type="molecule type" value="Genomic_DNA"/>
</dbReference>
<dbReference type="Proteomes" id="UP000637769">
    <property type="component" value="Unassembled WGS sequence"/>
</dbReference>
<protein>
    <submittedName>
        <fullName evidence="1">Uncharacterized protein</fullName>
    </submittedName>
</protein>
<evidence type="ECO:0000313" key="2">
    <source>
        <dbReference type="Proteomes" id="UP000637769"/>
    </source>
</evidence>
<keyword evidence="2" id="KW-1185">Reference proteome</keyword>
<reference evidence="2" key="1">
    <citation type="journal article" date="2019" name="Int. J. Syst. Evol. Microbiol.">
        <title>The Global Catalogue of Microorganisms (GCM) 10K type strain sequencing project: providing services to taxonomists for standard genome sequencing and annotation.</title>
        <authorList>
            <consortium name="The Broad Institute Genomics Platform"/>
            <consortium name="The Broad Institute Genome Sequencing Center for Infectious Disease"/>
            <person name="Wu L."/>
            <person name="Ma J."/>
        </authorList>
    </citation>
    <scope>NUCLEOTIDE SEQUENCE [LARGE SCALE GENOMIC DNA]</scope>
    <source>
        <strain evidence="2">CCM 7132</strain>
    </source>
</reference>
<accession>A0ABQ1LYA5</accession>